<protein>
    <submittedName>
        <fullName evidence="1">Uncharacterized protein</fullName>
    </submittedName>
</protein>
<proteinExistence type="predicted"/>
<evidence type="ECO:0000313" key="2">
    <source>
        <dbReference type="Proteomes" id="UP001055811"/>
    </source>
</evidence>
<sequence length="148" mass="16448">MPREDKSISGSMVISRLQNTHSRKKMMLTWNGYKLLWNCSSSSGNCMPLTAEPQSTTFIAEGAVSSGRPSVVDGLRMIALKLEFGVSHNHKFDRLTMFGVTTPCVNVVKERLNKEGYETLVFHATGVGKRAMEDLVRGGFIQVRLLIL</sequence>
<dbReference type="Proteomes" id="UP001055811">
    <property type="component" value="Linkage Group LG01"/>
</dbReference>
<reference evidence="2" key="1">
    <citation type="journal article" date="2022" name="Mol. Ecol. Resour.">
        <title>The genomes of chicory, endive, great burdock and yacon provide insights into Asteraceae palaeo-polyploidization history and plant inulin production.</title>
        <authorList>
            <person name="Fan W."/>
            <person name="Wang S."/>
            <person name="Wang H."/>
            <person name="Wang A."/>
            <person name="Jiang F."/>
            <person name="Liu H."/>
            <person name="Zhao H."/>
            <person name="Xu D."/>
            <person name="Zhang Y."/>
        </authorList>
    </citation>
    <scope>NUCLEOTIDE SEQUENCE [LARGE SCALE GENOMIC DNA]</scope>
    <source>
        <strain evidence="2">cv. Punajuju</strain>
    </source>
</reference>
<evidence type="ECO:0000313" key="1">
    <source>
        <dbReference type="EMBL" id="KAI3790937.1"/>
    </source>
</evidence>
<accession>A0ACB9H5Y6</accession>
<comment type="caution">
    <text evidence="1">The sequence shown here is derived from an EMBL/GenBank/DDBJ whole genome shotgun (WGS) entry which is preliminary data.</text>
</comment>
<dbReference type="EMBL" id="CM042009">
    <property type="protein sequence ID" value="KAI3790937.1"/>
    <property type="molecule type" value="Genomic_DNA"/>
</dbReference>
<organism evidence="1 2">
    <name type="scientific">Cichorium intybus</name>
    <name type="common">Chicory</name>
    <dbReference type="NCBI Taxonomy" id="13427"/>
    <lineage>
        <taxon>Eukaryota</taxon>
        <taxon>Viridiplantae</taxon>
        <taxon>Streptophyta</taxon>
        <taxon>Embryophyta</taxon>
        <taxon>Tracheophyta</taxon>
        <taxon>Spermatophyta</taxon>
        <taxon>Magnoliopsida</taxon>
        <taxon>eudicotyledons</taxon>
        <taxon>Gunneridae</taxon>
        <taxon>Pentapetalae</taxon>
        <taxon>asterids</taxon>
        <taxon>campanulids</taxon>
        <taxon>Asterales</taxon>
        <taxon>Asteraceae</taxon>
        <taxon>Cichorioideae</taxon>
        <taxon>Cichorieae</taxon>
        <taxon>Cichoriinae</taxon>
        <taxon>Cichorium</taxon>
    </lineage>
</organism>
<keyword evidence="2" id="KW-1185">Reference proteome</keyword>
<gene>
    <name evidence="1" type="ORF">L2E82_04386</name>
</gene>
<name>A0ACB9H5Y6_CICIN</name>
<reference evidence="1 2" key="2">
    <citation type="journal article" date="2022" name="Mol. Ecol. Resour.">
        <title>The genomes of chicory, endive, great burdock and yacon provide insights into Asteraceae paleo-polyploidization history and plant inulin production.</title>
        <authorList>
            <person name="Fan W."/>
            <person name="Wang S."/>
            <person name="Wang H."/>
            <person name="Wang A."/>
            <person name="Jiang F."/>
            <person name="Liu H."/>
            <person name="Zhao H."/>
            <person name="Xu D."/>
            <person name="Zhang Y."/>
        </authorList>
    </citation>
    <scope>NUCLEOTIDE SEQUENCE [LARGE SCALE GENOMIC DNA]</scope>
    <source>
        <strain evidence="2">cv. Punajuju</strain>
        <tissue evidence="1">Leaves</tissue>
    </source>
</reference>